<dbReference type="Proteomes" id="UP000273158">
    <property type="component" value="Unassembled WGS sequence"/>
</dbReference>
<evidence type="ECO:0000313" key="2">
    <source>
        <dbReference type="EMBL" id="RLK46436.1"/>
    </source>
</evidence>
<evidence type="ECO:0000313" key="3">
    <source>
        <dbReference type="Proteomes" id="UP000273158"/>
    </source>
</evidence>
<feature type="compositionally biased region" description="Basic and acidic residues" evidence="1">
    <location>
        <begin position="256"/>
        <end position="267"/>
    </location>
</feature>
<dbReference type="EMBL" id="RCDB01000005">
    <property type="protein sequence ID" value="RLK46436.1"/>
    <property type="molecule type" value="Genomic_DNA"/>
</dbReference>
<dbReference type="RefSeq" id="WP_147436731.1">
    <property type="nucleotide sequence ID" value="NZ_RCDB01000005.1"/>
</dbReference>
<reference evidence="2 3" key="1">
    <citation type="journal article" date="2015" name="Stand. Genomic Sci.">
        <title>Genomic Encyclopedia of Bacterial and Archaeal Type Strains, Phase III: the genomes of soil and plant-associated and newly described type strains.</title>
        <authorList>
            <person name="Whitman W.B."/>
            <person name="Woyke T."/>
            <person name="Klenk H.P."/>
            <person name="Zhou Y."/>
            <person name="Lilburn T.G."/>
            <person name="Beck B.J."/>
            <person name="De Vos P."/>
            <person name="Vandamme P."/>
            <person name="Eisen J.A."/>
            <person name="Garrity G."/>
            <person name="Hugenholtz P."/>
            <person name="Kyrpides N.C."/>
        </authorList>
    </citation>
    <scope>NUCLEOTIDE SEQUENCE [LARGE SCALE GENOMIC DNA]</scope>
    <source>
        <strain evidence="2 3">S2T63</strain>
    </source>
</reference>
<feature type="region of interest" description="Disordered" evidence="1">
    <location>
        <begin position="235"/>
        <end position="267"/>
    </location>
</feature>
<evidence type="ECO:0000256" key="1">
    <source>
        <dbReference type="SAM" id="MobiDB-lite"/>
    </source>
</evidence>
<accession>A0A498BVN2</accession>
<dbReference type="AlphaFoldDB" id="A0A498BVN2"/>
<feature type="region of interest" description="Disordered" evidence="1">
    <location>
        <begin position="1"/>
        <end position="51"/>
    </location>
</feature>
<comment type="caution">
    <text evidence="2">The sequence shown here is derived from an EMBL/GenBank/DDBJ whole genome shotgun (WGS) entry which is preliminary data.</text>
</comment>
<name>A0A498BVN2_9MICO</name>
<dbReference type="OrthoDB" id="5082907at2"/>
<organism evidence="2 3">
    <name type="scientific">Microbacterium telephonicum</name>
    <dbReference type="NCBI Taxonomy" id="1714841"/>
    <lineage>
        <taxon>Bacteria</taxon>
        <taxon>Bacillati</taxon>
        <taxon>Actinomycetota</taxon>
        <taxon>Actinomycetes</taxon>
        <taxon>Micrococcales</taxon>
        <taxon>Microbacteriaceae</taxon>
        <taxon>Microbacterium</taxon>
    </lineage>
</organism>
<keyword evidence="3" id="KW-1185">Reference proteome</keyword>
<sequence>MREYQARYKERHPERVAEGARRRSQAHRDRYPELTRERERADAARRREADPDQFRRWYQQNLERERKRGREAAQLRRRLTKLGLPPRKIHKTYAADRRKNEAAADAFFSRHRRINDQIRIRAESFEALPGHRAAVEFRARYLAASAIEKADARDREARARAIVDSARQRLPAKQLEQITEDVRMDSVARQLRGATPFNIDAEVQRRVHELVVERALRTPIDAHERDEMHRLIRASFPVPAQSRTERPAAQSRPRRAREGSQDRGHEL</sequence>
<protein>
    <submittedName>
        <fullName evidence="2">Uncharacterized protein</fullName>
    </submittedName>
</protein>
<proteinExistence type="predicted"/>
<gene>
    <name evidence="2" type="ORF">C7474_2974</name>
</gene>